<dbReference type="HOGENOM" id="CLU_3185664_0_0_5"/>
<dbReference type="EMBL" id="CP001298">
    <property type="protein sequence ID" value="ACK81985.1"/>
    <property type="molecule type" value="Genomic_DNA"/>
</dbReference>
<evidence type="ECO:0000313" key="2">
    <source>
        <dbReference type="Proteomes" id="UP000002385"/>
    </source>
</evidence>
<organism evidence="1 2">
    <name type="scientific">Methylorubrum extorquens (strain CM4 / NCIMB 13688)</name>
    <name type="common">Methylobacterium extorquens</name>
    <dbReference type="NCBI Taxonomy" id="440085"/>
    <lineage>
        <taxon>Bacteria</taxon>
        <taxon>Pseudomonadati</taxon>
        <taxon>Pseudomonadota</taxon>
        <taxon>Alphaproteobacteria</taxon>
        <taxon>Hyphomicrobiales</taxon>
        <taxon>Methylobacteriaceae</taxon>
        <taxon>Methylorubrum</taxon>
    </lineage>
</organism>
<reference evidence="2" key="1">
    <citation type="submission" date="2008-12" db="EMBL/GenBank/DDBJ databases">
        <title>Complete sequence of chromosome of Methylobacterium chloromethanicum CM4.</title>
        <authorList>
            <consortium name="US DOE Joint Genome Institute"/>
            <person name="Lucas S."/>
            <person name="Copeland A."/>
            <person name="Lapidus A."/>
            <person name="Glavina del Rio T."/>
            <person name="Dalin E."/>
            <person name="Tice H."/>
            <person name="Bruce D."/>
            <person name="Goodwin L."/>
            <person name="Pitluck S."/>
            <person name="Chertkov O."/>
            <person name="Brettin T."/>
            <person name="Detter J.C."/>
            <person name="Han C."/>
            <person name="Larimer F."/>
            <person name="Land M."/>
            <person name="Hauser L."/>
            <person name="Kyrpides N."/>
            <person name="Mikhailova N."/>
            <person name="Marx C."/>
            <person name="Richardson P."/>
        </authorList>
    </citation>
    <scope>NUCLEOTIDE SEQUENCE [LARGE SCALE GENOMIC DNA]</scope>
    <source>
        <strain evidence="2">CM4 / NCIMB 13688</strain>
    </source>
</reference>
<dbReference type="KEGG" id="mch:Mchl_1084"/>
<dbReference type="AlphaFoldDB" id="B7KNN7"/>
<dbReference type="RefSeq" id="WP_012606009.1">
    <property type="nucleotide sequence ID" value="NC_011757.1"/>
</dbReference>
<dbReference type="Proteomes" id="UP000002385">
    <property type="component" value="Chromosome"/>
</dbReference>
<protein>
    <submittedName>
        <fullName evidence="1">Pentapeptide repeat-containing protein</fullName>
    </submittedName>
</protein>
<evidence type="ECO:0000313" key="1">
    <source>
        <dbReference type="EMBL" id="ACK81985.1"/>
    </source>
</evidence>
<reference evidence="1 2" key="2">
    <citation type="journal article" date="2012" name="J. Bacteriol.">
        <title>Complete genome sequences of six strains of the genus Methylobacterium.</title>
        <authorList>
            <person name="Marx C.J."/>
            <person name="Bringel F."/>
            <person name="Chistoserdova L."/>
            <person name="Moulin L."/>
            <person name="Farhan Ul Haque M."/>
            <person name="Fleischman D.E."/>
            <person name="Gruffaz C."/>
            <person name="Jourand P."/>
            <person name="Knief C."/>
            <person name="Lee M.C."/>
            <person name="Muller E.E."/>
            <person name="Nadalig T."/>
            <person name="Peyraud R."/>
            <person name="Roselli S."/>
            <person name="Russ L."/>
            <person name="Goodwin L.A."/>
            <person name="Ivanova N."/>
            <person name="Kyrpides N."/>
            <person name="Lajus A."/>
            <person name="Land M.L."/>
            <person name="Medigue C."/>
            <person name="Mikhailova N."/>
            <person name="Nolan M."/>
            <person name="Woyke T."/>
            <person name="Stolyar S."/>
            <person name="Vorholt J.A."/>
            <person name="Vuilleumier S."/>
        </authorList>
    </citation>
    <scope>NUCLEOTIDE SEQUENCE [LARGE SCALE GENOMIC DNA]</scope>
    <source>
        <strain evidence="2">CM4 / NCIMB 13688</strain>
    </source>
</reference>
<sequence length="46" mass="5015">MRRLAPIMLVSALVVGPVRAEQDLLLGADMNTPAMTQAEMSLIRPH</sequence>
<name>B7KNN7_METC4</name>
<proteinExistence type="predicted"/>
<accession>B7KNN7</accession>
<gene>
    <name evidence="1" type="ordered locus">Mchl_1084</name>
</gene>